<dbReference type="AlphaFoldDB" id="A0ABD1YUY9"/>
<name>A0ABD1YUY9_9MARC</name>
<comment type="caution">
    <text evidence="1">The sequence shown here is derived from an EMBL/GenBank/DDBJ whole genome shotgun (WGS) entry which is preliminary data.</text>
</comment>
<evidence type="ECO:0000313" key="1">
    <source>
        <dbReference type="EMBL" id="KAL2633609.1"/>
    </source>
</evidence>
<accession>A0ABD1YUY9</accession>
<protein>
    <submittedName>
        <fullName evidence="1">Uncharacterized protein</fullName>
    </submittedName>
</protein>
<keyword evidence="2" id="KW-1185">Reference proteome</keyword>
<proteinExistence type="predicted"/>
<evidence type="ECO:0000313" key="2">
    <source>
        <dbReference type="Proteomes" id="UP001605036"/>
    </source>
</evidence>
<reference evidence="1 2" key="1">
    <citation type="submission" date="2024-09" db="EMBL/GenBank/DDBJ databases">
        <title>Chromosome-scale assembly of Riccia fluitans.</title>
        <authorList>
            <person name="Paukszto L."/>
            <person name="Sawicki J."/>
            <person name="Karawczyk K."/>
            <person name="Piernik-Szablinska J."/>
            <person name="Szczecinska M."/>
            <person name="Mazdziarz M."/>
        </authorList>
    </citation>
    <scope>NUCLEOTIDE SEQUENCE [LARGE SCALE GENOMIC DNA]</scope>
    <source>
        <strain evidence="1">Rf_01</strain>
        <tissue evidence="1">Aerial parts of the thallus</tissue>
    </source>
</reference>
<dbReference type="EMBL" id="JBHFFA010000003">
    <property type="protein sequence ID" value="KAL2633609.1"/>
    <property type="molecule type" value="Genomic_DNA"/>
</dbReference>
<dbReference type="Proteomes" id="UP001605036">
    <property type="component" value="Unassembled WGS sequence"/>
</dbReference>
<sequence length="69" mass="8067">MQRRARRQGSRKLRANFYRHSHALLDFPIVRLPGTAGGYMKLLTWDPQVLRTFSTRLTLALEPQIQETT</sequence>
<organism evidence="1 2">
    <name type="scientific">Riccia fluitans</name>
    <dbReference type="NCBI Taxonomy" id="41844"/>
    <lineage>
        <taxon>Eukaryota</taxon>
        <taxon>Viridiplantae</taxon>
        <taxon>Streptophyta</taxon>
        <taxon>Embryophyta</taxon>
        <taxon>Marchantiophyta</taxon>
        <taxon>Marchantiopsida</taxon>
        <taxon>Marchantiidae</taxon>
        <taxon>Marchantiales</taxon>
        <taxon>Ricciaceae</taxon>
        <taxon>Riccia</taxon>
    </lineage>
</organism>
<gene>
    <name evidence="1" type="ORF">R1flu_005088</name>
</gene>